<keyword evidence="8 18" id="KW-0732">Signal</keyword>
<evidence type="ECO:0000256" key="3">
    <source>
        <dbReference type="ARBA" id="ARBA00004613"/>
    </source>
</evidence>
<keyword evidence="24" id="KW-1185">Reference proteome</keyword>
<dbReference type="AlphaFoldDB" id="A0A2R3IT16"/>
<protein>
    <recommendedName>
        <fullName evidence="18">Neutral metalloproteinase</fullName>
        <ecNumber evidence="18">3.4.24.-</ecNumber>
    </recommendedName>
</protein>
<evidence type="ECO:0000256" key="13">
    <source>
        <dbReference type="ARBA" id="ARBA00023026"/>
    </source>
</evidence>
<evidence type="ECO:0000256" key="15">
    <source>
        <dbReference type="ARBA" id="ARBA00023145"/>
    </source>
</evidence>
<comment type="cofactor">
    <cofactor evidence="2 18">
        <name>Zn(2+)</name>
        <dbReference type="ChEBI" id="CHEBI:29105"/>
    </cofactor>
</comment>
<dbReference type="EC" id="3.4.24.-" evidence="18"/>
<evidence type="ECO:0000256" key="18">
    <source>
        <dbReference type="RuleBase" id="RU366073"/>
    </source>
</evidence>
<feature type="active site" description="Proton donor" evidence="17">
    <location>
        <position position="422"/>
    </location>
</feature>
<feature type="active site" evidence="17">
    <location>
        <position position="340"/>
    </location>
</feature>
<dbReference type="CDD" id="cd09597">
    <property type="entry name" value="M4_TLP"/>
    <property type="match status" value="1"/>
</dbReference>
<evidence type="ECO:0000256" key="6">
    <source>
        <dbReference type="ARBA" id="ARBA00022670"/>
    </source>
</evidence>
<dbReference type="GO" id="GO:0006508">
    <property type="term" value="P:proteolysis"/>
    <property type="evidence" value="ECO:0007669"/>
    <property type="project" value="UniProtKB-KW"/>
</dbReference>
<dbReference type="PANTHER" id="PTHR33794">
    <property type="entry name" value="BACILLOLYSIN"/>
    <property type="match status" value="1"/>
</dbReference>
<evidence type="ECO:0000256" key="5">
    <source>
        <dbReference type="ARBA" id="ARBA00022525"/>
    </source>
</evidence>
<dbReference type="GO" id="GO:0046872">
    <property type="term" value="F:metal ion binding"/>
    <property type="evidence" value="ECO:0007669"/>
    <property type="project" value="UniProtKB-UniRule"/>
</dbReference>
<evidence type="ECO:0000313" key="23">
    <source>
        <dbReference type="EMBL" id="AVK05076.1"/>
    </source>
</evidence>
<keyword evidence="12" id="KW-0106">Calcium</keyword>
<keyword evidence="5 18" id="KW-0964">Secreted</keyword>
<dbReference type="InterPro" id="IPR013856">
    <property type="entry name" value="Peptidase_M4_domain"/>
</dbReference>
<proteinExistence type="inferred from homology"/>
<evidence type="ECO:0000256" key="4">
    <source>
        <dbReference type="ARBA" id="ARBA00009388"/>
    </source>
</evidence>
<name>A0A2R3IT16_9PSED</name>
<comment type="similarity">
    <text evidence="4 18">Belongs to the peptidase M4 family.</text>
</comment>
<keyword evidence="7" id="KW-0479">Metal-binding</keyword>
<sequence length="500" mass="53945">MKKVSTLDLLFVAIMGVSPAAFAADLIDVSKLPDKTAQGAPAPATLQAAVGAGGADELKAVRSTILPSGKRVTRYEQFHNGVRVVGEAITEVKSPGKSVAAQRSGHFVANIAADLPGNTTPAVSAEQVLAQAKSLKAQGRKTENEKVELVIRLGENNLAQLVYNVSYLIPGEGLSRPHFVIDAKTGEVLEQWEGLAHAQAQAGGPGGNQKIGKYNYGTDYGPLIVNDRCEMDDGNVITVDMNSSTDDSKSTPFRFACPTNTYKQINGAYSPLNDAHFFGGVVFKLYKDWFGASPLTHKLYMKVHYGRSVENAYWDGTAMLFGDGATMFYPLVSLDVAAHEVSHGFTEQNSGLVYRGQSGGMNEAFSDMAGEAAEFYMRGKNDFLIGYDIKKGSGALRYMDQPSRDGRSIDNAGQYYNGIDVHHSSGVYNRAFYLLANSPGWDTRKAFEVFVDANRYYWTATSTFNSGACGVIRSAQNRNYPAADVTRAFSTVGVTCPSAL</sequence>
<keyword evidence="11 18" id="KW-0862">Zinc</keyword>
<dbReference type="InterPro" id="IPR023612">
    <property type="entry name" value="Peptidase_M4"/>
</dbReference>
<dbReference type="Pfam" id="PF03413">
    <property type="entry name" value="PepSY"/>
    <property type="match status" value="1"/>
</dbReference>
<evidence type="ECO:0000256" key="2">
    <source>
        <dbReference type="ARBA" id="ARBA00001947"/>
    </source>
</evidence>
<gene>
    <name evidence="23" type="primary">lasB</name>
    <name evidence="23" type="ORF">CSB93_2550</name>
</gene>
<dbReference type="Pfam" id="PF07504">
    <property type="entry name" value="FTP"/>
    <property type="match status" value="1"/>
</dbReference>
<dbReference type="SUPFAM" id="SSF55486">
    <property type="entry name" value="Metalloproteases ('zincins'), catalytic domain"/>
    <property type="match status" value="1"/>
</dbReference>
<keyword evidence="14 18" id="KW-0482">Metalloprotease</keyword>
<dbReference type="FunFam" id="3.10.170.10:FF:000002">
    <property type="entry name" value="Elastase"/>
    <property type="match status" value="1"/>
</dbReference>
<dbReference type="GO" id="GO:0004222">
    <property type="term" value="F:metalloendopeptidase activity"/>
    <property type="evidence" value="ECO:0007669"/>
    <property type="project" value="UniProtKB-UniRule"/>
</dbReference>
<evidence type="ECO:0000256" key="1">
    <source>
        <dbReference type="ARBA" id="ARBA00001913"/>
    </source>
</evidence>
<dbReference type="InterPro" id="IPR011096">
    <property type="entry name" value="FTP_domain"/>
</dbReference>
<dbReference type="InterPro" id="IPR050728">
    <property type="entry name" value="Zinc_Metalloprotease_M4"/>
</dbReference>
<evidence type="ECO:0000256" key="7">
    <source>
        <dbReference type="ARBA" id="ARBA00022723"/>
    </source>
</evidence>
<dbReference type="GO" id="GO:0005576">
    <property type="term" value="C:extracellular region"/>
    <property type="evidence" value="ECO:0007669"/>
    <property type="project" value="UniProtKB-SubCell"/>
</dbReference>
<feature type="domain" description="PepSY" evidence="21">
    <location>
        <begin position="123"/>
        <end position="192"/>
    </location>
</feature>
<organism evidence="23 24">
    <name type="scientific">Pseudomonas paraeruginosa</name>
    <dbReference type="NCBI Taxonomy" id="2994495"/>
    <lineage>
        <taxon>Bacteria</taxon>
        <taxon>Pseudomonadati</taxon>
        <taxon>Pseudomonadota</taxon>
        <taxon>Gammaproteobacteria</taxon>
        <taxon>Pseudomonadales</taxon>
        <taxon>Pseudomonadaceae</taxon>
        <taxon>Pseudomonas</taxon>
    </lineage>
</organism>
<dbReference type="Pfam" id="PF02868">
    <property type="entry name" value="Peptidase_M4_C"/>
    <property type="match status" value="1"/>
</dbReference>
<keyword evidence="6 18" id="KW-0645">Protease</keyword>
<feature type="domain" description="Peptidase M4 C-terminal" evidence="20">
    <location>
        <begin position="350"/>
        <end position="494"/>
    </location>
</feature>
<evidence type="ECO:0000256" key="8">
    <source>
        <dbReference type="ARBA" id="ARBA00022729"/>
    </source>
</evidence>
<dbReference type="Pfam" id="PF01447">
    <property type="entry name" value="Peptidase_M4"/>
    <property type="match status" value="1"/>
</dbReference>
<evidence type="ECO:0000256" key="14">
    <source>
        <dbReference type="ARBA" id="ARBA00023049"/>
    </source>
</evidence>
<keyword evidence="13" id="KW-0843">Virulence</keyword>
<evidence type="ECO:0000256" key="17">
    <source>
        <dbReference type="PIRSR" id="PIRSR623612-1"/>
    </source>
</evidence>
<dbReference type="InterPro" id="IPR001570">
    <property type="entry name" value="Peptidase_M4_C_domain"/>
</dbReference>
<dbReference type="Gene3D" id="3.10.450.40">
    <property type="match status" value="1"/>
</dbReference>
<dbReference type="EMBL" id="CP027169">
    <property type="protein sequence ID" value="AVK05076.1"/>
    <property type="molecule type" value="Genomic_DNA"/>
</dbReference>
<evidence type="ECO:0000256" key="16">
    <source>
        <dbReference type="ARBA" id="ARBA00051469"/>
    </source>
</evidence>
<evidence type="ECO:0000313" key="24">
    <source>
        <dbReference type="Proteomes" id="UP000238390"/>
    </source>
</evidence>
<dbReference type="Gene3D" id="1.10.390.10">
    <property type="entry name" value="Neutral Protease Domain 2"/>
    <property type="match status" value="1"/>
</dbReference>
<keyword evidence="15" id="KW-0865">Zymogen</keyword>
<evidence type="ECO:0000256" key="12">
    <source>
        <dbReference type="ARBA" id="ARBA00022837"/>
    </source>
</evidence>
<evidence type="ECO:0000259" key="19">
    <source>
        <dbReference type="Pfam" id="PF01447"/>
    </source>
</evidence>
<evidence type="ECO:0000259" key="22">
    <source>
        <dbReference type="Pfam" id="PF07504"/>
    </source>
</evidence>
<dbReference type="PRINTS" id="PR00730">
    <property type="entry name" value="THERMOLYSIN"/>
</dbReference>
<dbReference type="Gene3D" id="3.10.170.10">
    <property type="match status" value="1"/>
</dbReference>
<feature type="domain" description="FTP" evidence="22">
    <location>
        <begin position="56"/>
        <end position="91"/>
    </location>
</feature>
<dbReference type="RefSeq" id="WP_058136431.1">
    <property type="nucleotide sequence ID" value="NZ_CP027169.1"/>
</dbReference>
<comment type="subcellular location">
    <subcellularLocation>
        <location evidence="3 18">Secreted</location>
    </subcellularLocation>
</comment>
<dbReference type="Proteomes" id="UP000238390">
    <property type="component" value="Chromosome"/>
</dbReference>
<evidence type="ECO:0000256" key="9">
    <source>
        <dbReference type="ARBA" id="ARBA00022801"/>
    </source>
</evidence>
<feature type="domain" description="Peptidase M4" evidence="19">
    <location>
        <begin position="210"/>
        <end position="347"/>
    </location>
</feature>
<keyword evidence="10" id="KW-0068">Autocatalytic cleavage</keyword>
<dbReference type="InterPro" id="IPR025711">
    <property type="entry name" value="PepSY"/>
</dbReference>
<comment type="function">
    <text evidence="18">Extracellular zinc metalloprotease.</text>
</comment>
<evidence type="ECO:0000259" key="21">
    <source>
        <dbReference type="Pfam" id="PF03413"/>
    </source>
</evidence>
<evidence type="ECO:0000256" key="10">
    <source>
        <dbReference type="ARBA" id="ARBA00022813"/>
    </source>
</evidence>
<evidence type="ECO:0000256" key="11">
    <source>
        <dbReference type="ARBA" id="ARBA00022833"/>
    </source>
</evidence>
<reference evidence="23 24" key="1">
    <citation type="submission" date="2018-02" db="EMBL/GenBank/DDBJ databases">
        <title>FDA/CDC Antimicrobial Resistant Isolate Bank Genome Sequencing.</title>
        <authorList>
            <person name="Benahmed F.H."/>
            <person name="Lutgring J.D."/>
            <person name="Yoo B."/>
            <person name="Machado M."/>
            <person name="Brown A."/>
            <person name="McAllister G."/>
            <person name="Perry A."/>
            <person name="Halpin A.L."/>
            <person name="Vavikolanu K."/>
            <person name="Ott S."/>
            <person name="Zhao X."/>
            <person name="Tallon L.J."/>
            <person name="Sadzewicz L."/>
            <person name="Aluvathingal J."/>
            <person name="Nadendla S."/>
            <person name="Voskania-kordi A."/>
            <person name="Simonyan V."/>
            <person name="Patel J."/>
            <person name="Shawar R.M."/>
        </authorList>
    </citation>
    <scope>NUCLEOTIDE SEQUENCE [LARGE SCALE GENOMIC DNA]</scope>
    <source>
        <strain evidence="23 24">AR_0356</strain>
    </source>
</reference>
<dbReference type="PANTHER" id="PTHR33794:SF1">
    <property type="entry name" value="BACILLOLYSIN"/>
    <property type="match status" value="1"/>
</dbReference>
<keyword evidence="9 18" id="KW-0378">Hydrolase</keyword>
<feature type="chain" id="PRO_5023135137" description="Neutral metalloproteinase" evidence="18">
    <location>
        <begin position="24"/>
        <end position="500"/>
    </location>
</feature>
<dbReference type="Gene3D" id="3.10.450.490">
    <property type="match status" value="1"/>
</dbReference>
<evidence type="ECO:0000259" key="20">
    <source>
        <dbReference type="Pfam" id="PF02868"/>
    </source>
</evidence>
<comment type="cofactor">
    <cofactor evidence="1">
        <name>Ca(2+)</name>
        <dbReference type="ChEBI" id="CHEBI:29108"/>
    </cofactor>
</comment>
<accession>A0A2R3IT16</accession>
<dbReference type="InterPro" id="IPR027268">
    <property type="entry name" value="Peptidase_M4/M1_CTD_sf"/>
</dbReference>
<feature type="signal peptide" evidence="18">
    <location>
        <begin position="1"/>
        <end position="23"/>
    </location>
</feature>
<comment type="catalytic activity">
    <reaction evidence="16">
        <text>Hydrolysis of proteins including elastin, collagen types III and IV, fibronectin and immunoglobulin A, generally with bulky hydrophobic group at P1'. Insulin B chain cleavage pattern identical to that of thermolysin, but specificity differs in other respects.</text>
        <dbReference type="EC" id="3.4.24.26"/>
    </reaction>
</comment>